<dbReference type="Pfam" id="PF20150">
    <property type="entry name" value="2EXR"/>
    <property type="match status" value="1"/>
</dbReference>
<dbReference type="OrthoDB" id="3546385at2759"/>
<feature type="domain" description="2EXR" evidence="1">
    <location>
        <begin position="9"/>
        <end position="128"/>
    </location>
</feature>
<proteinExistence type="predicted"/>
<keyword evidence="3" id="KW-1185">Reference proteome</keyword>
<gene>
    <name evidence="2" type="ORF">JDV02_008798</name>
</gene>
<protein>
    <recommendedName>
        <fullName evidence="1">2EXR domain-containing protein</fullName>
    </recommendedName>
</protein>
<dbReference type="AlphaFoldDB" id="A0A9Q8VDN1"/>
<dbReference type="GeneID" id="72070743"/>
<dbReference type="KEGG" id="ptkz:JDV02_008798"/>
<dbReference type="InterPro" id="IPR045518">
    <property type="entry name" value="2EXR"/>
</dbReference>
<reference evidence="2" key="1">
    <citation type="submission" date="2021-11" db="EMBL/GenBank/DDBJ databases">
        <title>Purpureocillium_takamizusanense_genome.</title>
        <authorList>
            <person name="Nguyen N.-H."/>
        </authorList>
    </citation>
    <scope>NUCLEOTIDE SEQUENCE</scope>
    <source>
        <strain evidence="2">PT3</strain>
    </source>
</reference>
<organism evidence="2 3">
    <name type="scientific">Purpureocillium takamizusanense</name>
    <dbReference type="NCBI Taxonomy" id="2060973"/>
    <lineage>
        <taxon>Eukaryota</taxon>
        <taxon>Fungi</taxon>
        <taxon>Dikarya</taxon>
        <taxon>Ascomycota</taxon>
        <taxon>Pezizomycotina</taxon>
        <taxon>Sordariomycetes</taxon>
        <taxon>Hypocreomycetidae</taxon>
        <taxon>Hypocreales</taxon>
        <taxon>Ophiocordycipitaceae</taxon>
        <taxon>Purpureocillium</taxon>
    </lineage>
</organism>
<dbReference type="Proteomes" id="UP000829364">
    <property type="component" value="Chromosome 9"/>
</dbReference>
<accession>A0A9Q8VDN1</accession>
<dbReference type="RefSeq" id="XP_047846436.1">
    <property type="nucleotide sequence ID" value="XM_047990429.1"/>
</dbReference>
<name>A0A9Q8VDN1_9HYPO</name>
<sequence length="283" mass="31404">MAASPCDRFFVFSKLPLEIRLLIWRAALPDVDGPVLLPYKTGCLRIPRPSISDEGYDATAGNRLHMDFCHNLLDKALVTTPLASVNREARGASLSWMRREIKATEVRLGRDNNNLCSSFARPFDPGHDALYVGTDKLHDFCVEPYDSLTQPDIAELQVSVSPCLVPTTLAVPEAVFRRDGVALFEILQWYSGITVILVVVGAQPQWQDDCLTKVQPRWGTEVVRGYGLSWNRATISFDVVAVGDVGDLETYGWLIDDDCQESAVGLVGELNALEIRAVRAVRR</sequence>
<evidence type="ECO:0000313" key="2">
    <source>
        <dbReference type="EMBL" id="UNI22955.1"/>
    </source>
</evidence>
<evidence type="ECO:0000313" key="3">
    <source>
        <dbReference type="Proteomes" id="UP000829364"/>
    </source>
</evidence>
<evidence type="ECO:0000259" key="1">
    <source>
        <dbReference type="Pfam" id="PF20150"/>
    </source>
</evidence>
<dbReference type="EMBL" id="CP086362">
    <property type="protein sequence ID" value="UNI22955.1"/>
    <property type="molecule type" value="Genomic_DNA"/>
</dbReference>